<evidence type="ECO:0000256" key="1">
    <source>
        <dbReference type="ARBA" id="ARBA00004496"/>
    </source>
</evidence>
<comment type="catalytic activity">
    <reaction evidence="13">
        <text>dibenzothiophene + 2 FMNH2 + 2 O2 = dibenzothiophene 5,5-dioxide + 2 FMN + 2 H2O + 2 H(+)</text>
        <dbReference type="Rhea" id="RHEA:49072"/>
        <dbReference type="ChEBI" id="CHEBI:15377"/>
        <dbReference type="ChEBI" id="CHEBI:15378"/>
        <dbReference type="ChEBI" id="CHEBI:15379"/>
        <dbReference type="ChEBI" id="CHEBI:23681"/>
        <dbReference type="ChEBI" id="CHEBI:57618"/>
        <dbReference type="ChEBI" id="CHEBI:58210"/>
        <dbReference type="ChEBI" id="CHEBI:90356"/>
        <dbReference type="EC" id="1.14.14.21"/>
    </reaction>
</comment>
<dbReference type="InterPro" id="IPR013107">
    <property type="entry name" value="Acyl-CoA_DH_C"/>
</dbReference>
<keyword evidence="6" id="KW-0503">Monooxygenase</keyword>
<evidence type="ECO:0000256" key="4">
    <source>
        <dbReference type="ARBA" id="ARBA00022741"/>
    </source>
</evidence>
<sequence length="398" mass="42455">MSHQERSADLLSAAHRLAGEFAQGAARRDAGRELPHAEIQALARHGILAARVPREFGGIDLPIAELTGIYVALGKADPNIAQAIQPHACGVEKIRLYGTPAQQRRYFALLHEGAMITNASAEKGGGTVGDIRVLLSRQSETGGWRLDGDKHYCTGSLFASHFYALVRRDDGGRSIALLPREREGVAVLDDWDGMGQRTTASGTVRFRQAAVADDEHMPLPPSGTVRTHEGAFAQILHAAIDVGIALAAFEDAAHYGRERARPVPEAGVARASDDPYIQHAVGEMAMLAHGAQALLERAARTLDAVAAKAVAGQANETELGMASVAVAEAKMAANDAALRVSEMLYRVGGAGATLRGLNLDRHWRNARTHTTHDPVAYKAKAVGDYYLNGNLPPITSKI</sequence>
<feature type="domain" description="Acyl-CoA oxidase/dehydrogenase middle" evidence="14">
    <location>
        <begin position="122"/>
        <end position="208"/>
    </location>
</feature>
<dbReference type="Pfam" id="PF08028">
    <property type="entry name" value="Acyl-CoA_dh_2"/>
    <property type="match status" value="1"/>
</dbReference>
<keyword evidence="4" id="KW-0547">Nucleotide-binding</keyword>
<accession>A0ABW8ETN3</accession>
<evidence type="ECO:0000256" key="13">
    <source>
        <dbReference type="ARBA" id="ARBA00049456"/>
    </source>
</evidence>
<dbReference type="SUPFAM" id="SSF56645">
    <property type="entry name" value="Acyl-CoA dehydrogenase NM domain-like"/>
    <property type="match status" value="1"/>
</dbReference>
<comment type="subcellular location">
    <subcellularLocation>
        <location evidence="1">Cytoplasm</location>
    </subcellularLocation>
</comment>
<dbReference type="Gene3D" id="1.20.140.10">
    <property type="entry name" value="Butyryl-CoA Dehydrogenase, subunit A, domain 3"/>
    <property type="match status" value="1"/>
</dbReference>
<dbReference type="InterPro" id="IPR009100">
    <property type="entry name" value="AcylCoA_DH/oxidase_NM_dom_sf"/>
</dbReference>
<reference evidence="17 18" key="1">
    <citation type="submission" date="2024-10" db="EMBL/GenBank/DDBJ databases">
        <title>The Natural Products Discovery Center: Release of the First 8490 Sequenced Strains for Exploring Actinobacteria Biosynthetic Diversity.</title>
        <authorList>
            <person name="Kalkreuter E."/>
            <person name="Kautsar S.A."/>
            <person name="Yang D."/>
            <person name="Bader C.D."/>
            <person name="Teijaro C.N."/>
            <person name="Fluegel L."/>
            <person name="Davis C.M."/>
            <person name="Simpson J.R."/>
            <person name="Lauterbach L."/>
            <person name="Steele A.D."/>
            <person name="Gui C."/>
            <person name="Meng S."/>
            <person name="Li G."/>
            <person name="Viehrig K."/>
            <person name="Ye F."/>
            <person name="Su P."/>
            <person name="Kiefer A.F."/>
            <person name="Nichols A."/>
            <person name="Cepeda A.J."/>
            <person name="Yan W."/>
            <person name="Fan B."/>
            <person name="Jiang Y."/>
            <person name="Adhikari A."/>
            <person name="Zheng C.-J."/>
            <person name="Schuster L."/>
            <person name="Cowan T.M."/>
            <person name="Smanski M.J."/>
            <person name="Chevrette M.G."/>
            <person name="De Carvalho L.P.S."/>
            <person name="Shen B."/>
        </authorList>
    </citation>
    <scope>NUCLEOTIDE SEQUENCE [LARGE SCALE GENOMIC DNA]</scope>
    <source>
        <strain evidence="17 18">NPDC087045</strain>
    </source>
</reference>
<comment type="similarity">
    <text evidence="8">Belongs to the DszC flavin monooxygenase family.</text>
</comment>
<keyword evidence="5" id="KW-0560">Oxidoreductase</keyword>
<evidence type="ECO:0000256" key="9">
    <source>
        <dbReference type="ARBA" id="ARBA00034328"/>
    </source>
</evidence>
<dbReference type="Pfam" id="PF02771">
    <property type="entry name" value="Acyl-CoA_dh_N"/>
    <property type="match status" value="1"/>
</dbReference>
<comment type="caution">
    <text evidence="17">The sequence shown here is derived from an EMBL/GenBank/DDBJ whole genome shotgun (WGS) entry which is preliminary data.</text>
</comment>
<evidence type="ECO:0000256" key="12">
    <source>
        <dbReference type="ARBA" id="ARBA00048445"/>
    </source>
</evidence>
<keyword evidence="18" id="KW-1185">Reference proteome</keyword>
<feature type="domain" description="Acyl-CoA dehydrogenase/oxidase N-terminal" evidence="15">
    <location>
        <begin position="16"/>
        <end position="111"/>
    </location>
</feature>
<dbReference type="Pfam" id="PF02770">
    <property type="entry name" value="Acyl-CoA_dh_M"/>
    <property type="match status" value="1"/>
</dbReference>
<evidence type="ECO:0000256" key="7">
    <source>
        <dbReference type="ARBA" id="ARBA00034307"/>
    </source>
</evidence>
<dbReference type="InterPro" id="IPR036250">
    <property type="entry name" value="AcylCo_DH-like_C"/>
</dbReference>
<dbReference type="EMBL" id="JBIUZV010000002">
    <property type="protein sequence ID" value="MFJ3044800.1"/>
    <property type="molecule type" value="Genomic_DNA"/>
</dbReference>
<evidence type="ECO:0000313" key="17">
    <source>
        <dbReference type="EMBL" id="MFJ3044800.1"/>
    </source>
</evidence>
<dbReference type="SUPFAM" id="SSF47203">
    <property type="entry name" value="Acyl-CoA dehydrogenase C-terminal domain-like"/>
    <property type="match status" value="1"/>
</dbReference>
<evidence type="ECO:0000256" key="2">
    <source>
        <dbReference type="ARBA" id="ARBA00022630"/>
    </source>
</evidence>
<proteinExistence type="inferred from homology"/>
<comment type="catalytic activity">
    <reaction evidence="12">
        <text>dibenzothiophene 5-oxide + FMNH2 + O2 = dibenzothiophene 5,5-dioxide + FMN + H2O + H(+)</text>
        <dbReference type="Rhea" id="RHEA:49080"/>
        <dbReference type="ChEBI" id="CHEBI:15377"/>
        <dbReference type="ChEBI" id="CHEBI:15378"/>
        <dbReference type="ChEBI" id="CHEBI:15379"/>
        <dbReference type="ChEBI" id="CHEBI:23683"/>
        <dbReference type="ChEBI" id="CHEBI:57618"/>
        <dbReference type="ChEBI" id="CHEBI:58210"/>
        <dbReference type="ChEBI" id="CHEBI:90356"/>
    </reaction>
</comment>
<protein>
    <recommendedName>
        <fullName evidence="10">Dibenzothiophene monooxygenase</fullName>
        <ecNumber evidence="9">1.14.14.21</ecNumber>
    </recommendedName>
</protein>
<evidence type="ECO:0000259" key="14">
    <source>
        <dbReference type="Pfam" id="PF02770"/>
    </source>
</evidence>
<dbReference type="Gene3D" id="1.10.540.10">
    <property type="entry name" value="Acyl-CoA dehydrogenase/oxidase, N-terminal domain"/>
    <property type="match status" value="1"/>
</dbReference>
<comment type="catalytic activity">
    <reaction evidence="11">
        <text>dibenzothiophene + FMNH2 + O2 = dibenzothiophene 5-oxide + FMN + H2O + H(+)</text>
        <dbReference type="Rhea" id="RHEA:49076"/>
        <dbReference type="ChEBI" id="CHEBI:15377"/>
        <dbReference type="ChEBI" id="CHEBI:15378"/>
        <dbReference type="ChEBI" id="CHEBI:15379"/>
        <dbReference type="ChEBI" id="CHEBI:23681"/>
        <dbReference type="ChEBI" id="CHEBI:23683"/>
        <dbReference type="ChEBI" id="CHEBI:57618"/>
        <dbReference type="ChEBI" id="CHEBI:58210"/>
    </reaction>
</comment>
<organism evidence="17 18">
    <name type="scientific">Herbaspirillum chlorophenolicum</name>
    <dbReference type="NCBI Taxonomy" id="211589"/>
    <lineage>
        <taxon>Bacteria</taxon>
        <taxon>Pseudomonadati</taxon>
        <taxon>Pseudomonadota</taxon>
        <taxon>Betaproteobacteria</taxon>
        <taxon>Burkholderiales</taxon>
        <taxon>Oxalobacteraceae</taxon>
        <taxon>Herbaspirillum</taxon>
    </lineage>
</organism>
<dbReference type="InterPro" id="IPR046373">
    <property type="entry name" value="Acyl-CoA_Oxase/DH_mid-dom_sf"/>
</dbReference>
<dbReference type="PANTHER" id="PTHR43884:SF12">
    <property type="entry name" value="ISOVALERYL-COA DEHYDROGENASE, MITOCHONDRIAL-RELATED"/>
    <property type="match status" value="1"/>
</dbReference>
<comment type="pathway">
    <text evidence="7">Sulfur metabolism; dibenzothiophene degradation.</text>
</comment>
<dbReference type="Gene3D" id="2.40.110.10">
    <property type="entry name" value="Butyryl-CoA Dehydrogenase, subunit A, domain 2"/>
    <property type="match status" value="1"/>
</dbReference>
<name>A0ABW8ETN3_9BURK</name>
<evidence type="ECO:0000259" key="16">
    <source>
        <dbReference type="Pfam" id="PF08028"/>
    </source>
</evidence>
<keyword evidence="2" id="KW-0285">Flavoprotein</keyword>
<dbReference type="InterPro" id="IPR006091">
    <property type="entry name" value="Acyl-CoA_Oxase/DH_mid-dom"/>
</dbReference>
<dbReference type="InterPro" id="IPR037069">
    <property type="entry name" value="AcylCoA_DH/ox_N_sf"/>
</dbReference>
<dbReference type="PIRSF" id="PIRSF016578">
    <property type="entry name" value="HsaA"/>
    <property type="match status" value="1"/>
</dbReference>
<evidence type="ECO:0000256" key="10">
    <source>
        <dbReference type="ARBA" id="ARBA00034345"/>
    </source>
</evidence>
<dbReference type="EC" id="1.14.14.21" evidence="9"/>
<evidence type="ECO:0000256" key="5">
    <source>
        <dbReference type="ARBA" id="ARBA00023002"/>
    </source>
</evidence>
<dbReference type="PANTHER" id="PTHR43884">
    <property type="entry name" value="ACYL-COA DEHYDROGENASE"/>
    <property type="match status" value="1"/>
</dbReference>
<dbReference type="RefSeq" id="WP_402698293.1">
    <property type="nucleotide sequence ID" value="NZ_JBIUZV010000002.1"/>
</dbReference>
<dbReference type="InterPro" id="IPR013786">
    <property type="entry name" value="AcylCoA_DH/ox_N"/>
</dbReference>
<feature type="domain" description="Acyl-CoA dehydrogenase C-terminal" evidence="16">
    <location>
        <begin position="235"/>
        <end position="372"/>
    </location>
</feature>
<evidence type="ECO:0000313" key="18">
    <source>
        <dbReference type="Proteomes" id="UP001617427"/>
    </source>
</evidence>
<evidence type="ECO:0000256" key="6">
    <source>
        <dbReference type="ARBA" id="ARBA00023033"/>
    </source>
</evidence>
<evidence type="ECO:0000256" key="8">
    <source>
        <dbReference type="ARBA" id="ARBA00034317"/>
    </source>
</evidence>
<evidence type="ECO:0000256" key="11">
    <source>
        <dbReference type="ARBA" id="ARBA00047859"/>
    </source>
</evidence>
<gene>
    <name evidence="17" type="ORF">ACIPEN_03110</name>
</gene>
<evidence type="ECO:0000259" key="15">
    <source>
        <dbReference type="Pfam" id="PF02771"/>
    </source>
</evidence>
<dbReference type="Proteomes" id="UP001617427">
    <property type="component" value="Unassembled WGS sequence"/>
</dbReference>
<keyword evidence="3" id="KW-0288">FMN</keyword>
<evidence type="ECO:0000256" key="3">
    <source>
        <dbReference type="ARBA" id="ARBA00022643"/>
    </source>
</evidence>